<name>A0A915KDI6_ROMCU</name>
<keyword evidence="1" id="KW-1185">Reference proteome</keyword>
<protein>
    <submittedName>
        <fullName evidence="2">Uncharacterized protein</fullName>
    </submittedName>
</protein>
<dbReference type="AlphaFoldDB" id="A0A915KDI6"/>
<reference evidence="2" key="1">
    <citation type="submission" date="2022-11" db="UniProtKB">
        <authorList>
            <consortium name="WormBaseParasite"/>
        </authorList>
    </citation>
    <scope>IDENTIFICATION</scope>
</reference>
<sequence length="94" mass="11320">MIYSIIFKLRRISLSIGSGKAAKDTKIGVLLVEFKNHHSELTMHFYDRNWHNFRITITSTPEIRNAFPSLILQFFYIVFYIRRRYTLLFNIDNF</sequence>
<evidence type="ECO:0000313" key="2">
    <source>
        <dbReference type="WBParaSite" id="nRc.2.0.1.t36858-RA"/>
    </source>
</evidence>
<organism evidence="1 2">
    <name type="scientific">Romanomermis culicivorax</name>
    <name type="common">Nematode worm</name>
    <dbReference type="NCBI Taxonomy" id="13658"/>
    <lineage>
        <taxon>Eukaryota</taxon>
        <taxon>Metazoa</taxon>
        <taxon>Ecdysozoa</taxon>
        <taxon>Nematoda</taxon>
        <taxon>Enoplea</taxon>
        <taxon>Dorylaimia</taxon>
        <taxon>Mermithida</taxon>
        <taxon>Mermithoidea</taxon>
        <taxon>Mermithidae</taxon>
        <taxon>Romanomermis</taxon>
    </lineage>
</organism>
<accession>A0A915KDI6</accession>
<dbReference type="Proteomes" id="UP000887565">
    <property type="component" value="Unplaced"/>
</dbReference>
<dbReference type="WBParaSite" id="nRc.2.0.1.t36858-RA">
    <property type="protein sequence ID" value="nRc.2.0.1.t36858-RA"/>
    <property type="gene ID" value="nRc.2.0.1.g36858"/>
</dbReference>
<proteinExistence type="predicted"/>
<evidence type="ECO:0000313" key="1">
    <source>
        <dbReference type="Proteomes" id="UP000887565"/>
    </source>
</evidence>